<organism evidence="1">
    <name type="scientific">Arundo donax</name>
    <name type="common">Giant reed</name>
    <name type="synonym">Donax arundinaceus</name>
    <dbReference type="NCBI Taxonomy" id="35708"/>
    <lineage>
        <taxon>Eukaryota</taxon>
        <taxon>Viridiplantae</taxon>
        <taxon>Streptophyta</taxon>
        <taxon>Embryophyta</taxon>
        <taxon>Tracheophyta</taxon>
        <taxon>Spermatophyta</taxon>
        <taxon>Magnoliopsida</taxon>
        <taxon>Liliopsida</taxon>
        <taxon>Poales</taxon>
        <taxon>Poaceae</taxon>
        <taxon>PACMAD clade</taxon>
        <taxon>Arundinoideae</taxon>
        <taxon>Arundineae</taxon>
        <taxon>Arundo</taxon>
    </lineage>
</organism>
<sequence length="32" mass="3854">MFPIRNRFLSFFFSLPLSHPHRNRCSGAQYRA</sequence>
<protein>
    <submittedName>
        <fullName evidence="1">Uncharacterized protein</fullName>
    </submittedName>
</protein>
<reference evidence="1" key="2">
    <citation type="journal article" date="2015" name="Data Brief">
        <title>Shoot transcriptome of the giant reed, Arundo donax.</title>
        <authorList>
            <person name="Barrero R.A."/>
            <person name="Guerrero F.D."/>
            <person name="Moolhuijzen P."/>
            <person name="Goolsby J.A."/>
            <person name="Tidwell J."/>
            <person name="Bellgard S.E."/>
            <person name="Bellgard M.I."/>
        </authorList>
    </citation>
    <scope>NUCLEOTIDE SEQUENCE</scope>
    <source>
        <tissue evidence="1">Shoot tissue taken approximately 20 cm above the soil surface</tissue>
    </source>
</reference>
<dbReference type="EMBL" id="GBRH01236642">
    <property type="protein sequence ID" value="JAD61253.1"/>
    <property type="molecule type" value="Transcribed_RNA"/>
</dbReference>
<accession>A0A0A9BGH8</accession>
<proteinExistence type="predicted"/>
<evidence type="ECO:0000313" key="1">
    <source>
        <dbReference type="EMBL" id="JAD61253.1"/>
    </source>
</evidence>
<dbReference type="AlphaFoldDB" id="A0A0A9BGH8"/>
<name>A0A0A9BGH8_ARUDO</name>
<reference evidence="1" key="1">
    <citation type="submission" date="2014-09" db="EMBL/GenBank/DDBJ databases">
        <authorList>
            <person name="Magalhaes I.L.F."/>
            <person name="Oliveira U."/>
            <person name="Santos F.R."/>
            <person name="Vidigal T.H.D.A."/>
            <person name="Brescovit A.D."/>
            <person name="Santos A.J."/>
        </authorList>
    </citation>
    <scope>NUCLEOTIDE SEQUENCE</scope>
    <source>
        <tissue evidence="1">Shoot tissue taken approximately 20 cm above the soil surface</tissue>
    </source>
</reference>